<dbReference type="EMBL" id="MNPJ01000018">
    <property type="protein sequence ID" value="OQS54680.1"/>
    <property type="molecule type" value="Genomic_DNA"/>
</dbReference>
<reference evidence="3 4" key="1">
    <citation type="journal article" date="2017" name="Environ. Microbiol.">
        <title>Decay of the glycolytic pathway and adaptation to intranuclear parasitism within Enterocytozoonidae microsporidia.</title>
        <authorList>
            <person name="Wiredu Boakye D."/>
            <person name="Jaroenlak P."/>
            <person name="Prachumwat A."/>
            <person name="Williams T.A."/>
            <person name="Bateman K.S."/>
            <person name="Itsathitphaisarn O."/>
            <person name="Sritunyalucksana K."/>
            <person name="Paszkiewicz K.H."/>
            <person name="Moore K.A."/>
            <person name="Stentiford G.D."/>
            <person name="Williams B.A."/>
        </authorList>
    </citation>
    <scope>NUCLEOTIDE SEQUENCE [LARGE SCALE GENOMIC DNA]</scope>
    <source>
        <strain evidence="3 4">TH1</strain>
    </source>
</reference>
<keyword evidence="1" id="KW-0732">Signal</keyword>
<dbReference type="EMBL" id="MNPJ01000011">
    <property type="protein sequence ID" value="OQS55307.1"/>
    <property type="molecule type" value="Genomic_DNA"/>
</dbReference>
<protein>
    <submittedName>
        <fullName evidence="3">Uncharacterized protein</fullName>
    </submittedName>
</protein>
<dbReference type="VEuPathDB" id="MicrosporidiaDB:EHP00_2698"/>
<proteinExistence type="predicted"/>
<dbReference type="Proteomes" id="UP000192758">
    <property type="component" value="Unassembled WGS sequence"/>
</dbReference>
<accession>A0A1W0E7R2</accession>
<evidence type="ECO:0000313" key="4">
    <source>
        <dbReference type="Proteomes" id="UP000192758"/>
    </source>
</evidence>
<comment type="caution">
    <text evidence="3">The sequence shown here is derived from an EMBL/GenBank/DDBJ whole genome shotgun (WGS) entry which is preliminary data.</text>
</comment>
<dbReference type="AlphaFoldDB" id="A0A1W0E7R2"/>
<name>A0A1W0E7R2_9MICR</name>
<evidence type="ECO:0000313" key="2">
    <source>
        <dbReference type="EMBL" id="OQS54680.1"/>
    </source>
</evidence>
<keyword evidence="4" id="KW-1185">Reference proteome</keyword>
<dbReference type="VEuPathDB" id="MicrosporidiaDB:EHP00_767"/>
<evidence type="ECO:0000313" key="3">
    <source>
        <dbReference type="EMBL" id="OQS55307.1"/>
    </source>
</evidence>
<feature type="signal peptide" evidence="1">
    <location>
        <begin position="1"/>
        <end position="17"/>
    </location>
</feature>
<gene>
    <name evidence="3" type="ORF">EHP00_2698</name>
    <name evidence="2" type="ORF">EHP00_767</name>
</gene>
<sequence length="167" mass="20040">MLLLIVYILNIFNTLEKVKIERKTWIKLDILISELFVLQEKSLKQKRNHIDEPDTRLILKCISLTNALCEFKQALISNQIQYTRETYKSFTKAFNFVNEISLFLCYDYNSYYITRYMEYLQNKNNEDAGNKMNCLKFNLTMVIIHLENYVNEIKGLLDKYFFYFTGS</sequence>
<organism evidence="3 4">
    <name type="scientific">Ecytonucleospora hepatopenaei</name>
    <dbReference type="NCBI Taxonomy" id="646526"/>
    <lineage>
        <taxon>Eukaryota</taxon>
        <taxon>Fungi</taxon>
        <taxon>Fungi incertae sedis</taxon>
        <taxon>Microsporidia</taxon>
        <taxon>Enterocytozoonidae</taxon>
        <taxon>Ecytonucleospora</taxon>
    </lineage>
</organism>
<evidence type="ECO:0000256" key="1">
    <source>
        <dbReference type="SAM" id="SignalP"/>
    </source>
</evidence>
<feature type="chain" id="PRO_5011904019" evidence="1">
    <location>
        <begin position="18"/>
        <end position="167"/>
    </location>
</feature>